<reference evidence="3" key="1">
    <citation type="journal article" date="2019" name="Int. J. Syst. Evol. Microbiol.">
        <title>The Global Catalogue of Microorganisms (GCM) 10K type strain sequencing project: providing services to taxonomists for standard genome sequencing and annotation.</title>
        <authorList>
            <consortium name="The Broad Institute Genomics Platform"/>
            <consortium name="The Broad Institute Genome Sequencing Center for Infectious Disease"/>
            <person name="Wu L."/>
            <person name="Ma J."/>
        </authorList>
    </citation>
    <scope>NUCLEOTIDE SEQUENCE [LARGE SCALE GENOMIC DNA]</scope>
    <source>
        <strain evidence="3">KCTC 42217</strain>
    </source>
</reference>
<dbReference type="EMBL" id="JBHUHZ010000001">
    <property type="protein sequence ID" value="MFD2161095.1"/>
    <property type="molecule type" value="Genomic_DNA"/>
</dbReference>
<organism evidence="2 3">
    <name type="scientific">Paradesertivirga mongoliensis</name>
    <dbReference type="NCBI Taxonomy" id="2100740"/>
    <lineage>
        <taxon>Bacteria</taxon>
        <taxon>Pseudomonadati</taxon>
        <taxon>Bacteroidota</taxon>
        <taxon>Sphingobacteriia</taxon>
        <taxon>Sphingobacteriales</taxon>
        <taxon>Sphingobacteriaceae</taxon>
        <taxon>Paradesertivirga</taxon>
    </lineage>
</organism>
<proteinExistence type="predicted"/>
<comment type="caution">
    <text evidence="2">The sequence shown here is derived from an EMBL/GenBank/DDBJ whole genome shotgun (WGS) entry which is preliminary data.</text>
</comment>
<dbReference type="Proteomes" id="UP001597387">
    <property type="component" value="Unassembled WGS sequence"/>
</dbReference>
<feature type="compositionally biased region" description="Basic and acidic residues" evidence="1">
    <location>
        <begin position="81"/>
        <end position="96"/>
    </location>
</feature>
<dbReference type="RefSeq" id="WP_255900147.1">
    <property type="nucleotide sequence ID" value="NZ_JAFMZO010000001.1"/>
</dbReference>
<evidence type="ECO:0000313" key="2">
    <source>
        <dbReference type="EMBL" id="MFD2161095.1"/>
    </source>
</evidence>
<protein>
    <submittedName>
        <fullName evidence="2">Uncharacterized protein</fullName>
    </submittedName>
</protein>
<accession>A0ABW4ZHD4</accession>
<evidence type="ECO:0000256" key="1">
    <source>
        <dbReference type="SAM" id="MobiDB-lite"/>
    </source>
</evidence>
<feature type="region of interest" description="Disordered" evidence="1">
    <location>
        <begin position="70"/>
        <end position="125"/>
    </location>
</feature>
<sequence>MKQTTKVLLPLGLFMSIVIPVTVKSLFTETDFFESDGDSKIDFLQPYKTKPETVTGLPELSVGEDGEMQILEPSPQSRVHSQSEKSSERGSRERKLNMPSSITPASQSEAVTETSSIGSIEMNYK</sequence>
<name>A0ABW4ZHD4_9SPHI</name>
<evidence type="ECO:0000313" key="3">
    <source>
        <dbReference type="Proteomes" id="UP001597387"/>
    </source>
</evidence>
<feature type="compositionally biased region" description="Polar residues" evidence="1">
    <location>
        <begin position="98"/>
        <end position="118"/>
    </location>
</feature>
<gene>
    <name evidence="2" type="ORF">ACFSJU_01760</name>
</gene>
<keyword evidence="3" id="KW-1185">Reference proteome</keyword>